<proteinExistence type="predicted"/>
<dbReference type="Proteomes" id="UP000011996">
    <property type="component" value="Unassembled WGS sequence"/>
</dbReference>
<organism evidence="1 2">
    <name type="scientific">Rhodopirellula europaea SH398</name>
    <dbReference type="NCBI Taxonomy" id="1263868"/>
    <lineage>
        <taxon>Bacteria</taxon>
        <taxon>Pseudomonadati</taxon>
        <taxon>Planctomycetota</taxon>
        <taxon>Planctomycetia</taxon>
        <taxon>Pirellulales</taxon>
        <taxon>Pirellulaceae</taxon>
        <taxon>Rhodopirellula</taxon>
    </lineage>
</organism>
<reference evidence="1 2" key="1">
    <citation type="journal article" date="2013" name="Mar. Genomics">
        <title>Expression of sulfatases in Rhodopirellula baltica and the diversity of sulfatases in the genus Rhodopirellula.</title>
        <authorList>
            <person name="Wegner C.E."/>
            <person name="Richter-Heitmann T."/>
            <person name="Klindworth A."/>
            <person name="Klockow C."/>
            <person name="Richter M."/>
            <person name="Achstetter T."/>
            <person name="Glockner F.O."/>
            <person name="Harder J."/>
        </authorList>
    </citation>
    <scope>NUCLEOTIDE SEQUENCE [LARGE SCALE GENOMIC DNA]</scope>
    <source>
        <strain evidence="1 2">SH398</strain>
    </source>
</reference>
<dbReference type="STRING" id="1263868.RESH_00254"/>
<name>M5SCC1_9BACT</name>
<gene>
    <name evidence="1" type="ORF">RESH_00254</name>
</gene>
<dbReference type="EMBL" id="ANOF01000008">
    <property type="protein sequence ID" value="EMI29146.1"/>
    <property type="molecule type" value="Genomic_DNA"/>
</dbReference>
<sequence length="49" mass="5199">MEGVFRWPGALLATCCTCGDLHPKLTIRCDLHGPMASTAPVSVELGIDD</sequence>
<dbReference type="AlphaFoldDB" id="M5SCC1"/>
<evidence type="ECO:0000313" key="2">
    <source>
        <dbReference type="Proteomes" id="UP000011996"/>
    </source>
</evidence>
<evidence type="ECO:0000313" key="1">
    <source>
        <dbReference type="EMBL" id="EMI29146.1"/>
    </source>
</evidence>
<protein>
    <submittedName>
        <fullName evidence="1">Uncharacterized protein</fullName>
    </submittedName>
</protein>
<accession>M5SCC1</accession>
<comment type="caution">
    <text evidence="1">The sequence shown here is derived from an EMBL/GenBank/DDBJ whole genome shotgun (WGS) entry which is preliminary data.</text>
</comment>